<proteinExistence type="predicted"/>
<sequence>MAKLKTYCLNLDGTHNVMVAASSQQAAAELIGTTVYMLRTWDAGYNDEDEALALSDPGQVFRQKGTTGAWERWTPPK</sequence>
<organism evidence="1">
    <name type="scientific">Pseudomonas aeruginosa</name>
    <dbReference type="NCBI Taxonomy" id="287"/>
    <lineage>
        <taxon>Bacteria</taxon>
        <taxon>Pseudomonadati</taxon>
        <taxon>Pseudomonadota</taxon>
        <taxon>Gammaproteobacteria</taxon>
        <taxon>Pseudomonadales</taxon>
        <taxon>Pseudomonadaceae</taxon>
        <taxon>Pseudomonas</taxon>
    </lineage>
</organism>
<keyword evidence="1" id="KW-0614">Plasmid</keyword>
<dbReference type="EMBL" id="MN583270">
    <property type="protein sequence ID" value="QHU24362.1"/>
    <property type="molecule type" value="Genomic_DNA"/>
</dbReference>
<protein>
    <submittedName>
        <fullName evidence="1">Uncharacterized protein</fullName>
    </submittedName>
</protein>
<name>A0A6C0L3N5_PSEAI</name>
<evidence type="ECO:0000313" key="1">
    <source>
        <dbReference type="EMBL" id="QHU24362.1"/>
    </source>
</evidence>
<dbReference type="RefSeq" id="WP_044265678.1">
    <property type="nucleotide sequence ID" value="NZ_BSAO01000050.1"/>
</dbReference>
<accession>A0A6C0L3N5</accession>
<geneLocation type="plasmid" evidence="1">
    <name>pNK546b</name>
</geneLocation>
<reference evidence="1" key="1">
    <citation type="submission" date="2019-10" db="EMBL/GenBank/DDBJ databases">
        <title>Extensively Drug-Resistant Pseudomonas aeruginosa ST664 clone carrying KPC-2-encoding megaplasmid in a burn clinic.</title>
        <authorList>
            <person name="Li Z."/>
            <person name="Cai Z."/>
            <person name="Cai Z."/>
            <person name="Zhang Y."/>
            <person name="Fu T."/>
            <person name="Jin Y."/>
            <person name="Cheng Z."/>
            <person name="Jin S."/>
            <person name="Wu W."/>
            <person name="Yang L."/>
            <person name="Bai F."/>
        </authorList>
    </citation>
    <scope>NUCLEOTIDE SEQUENCE</scope>
    <source>
        <strain evidence="1">NK546</strain>
        <plasmid evidence="1">pNK546b</plasmid>
    </source>
</reference>
<dbReference type="AlphaFoldDB" id="A0A6C0L3N5"/>